<evidence type="ECO:0000313" key="2">
    <source>
        <dbReference type="Proteomes" id="UP000031390"/>
    </source>
</evidence>
<comment type="caution">
    <text evidence="1">The sequence shown here is derived from an EMBL/GenBank/DDBJ whole genome shotgun (WGS) entry which is preliminary data.</text>
</comment>
<organism evidence="1 2">
    <name type="scientific">Morococcus cerebrosus</name>
    <dbReference type="NCBI Taxonomy" id="1056807"/>
    <lineage>
        <taxon>Bacteria</taxon>
        <taxon>Pseudomonadati</taxon>
        <taxon>Pseudomonadota</taxon>
        <taxon>Betaproteobacteria</taxon>
        <taxon>Neisseriales</taxon>
        <taxon>Neisseriaceae</taxon>
        <taxon>Morococcus</taxon>
    </lineage>
</organism>
<sequence length="39" mass="4594">MGSSENGFSDDLLWFGCRFYPEPHQLINPSSFIFFSEKY</sequence>
<accession>A0A0C1E4D8</accession>
<protein>
    <submittedName>
        <fullName evidence="1">Uncharacterized protein</fullName>
    </submittedName>
</protein>
<name>A0A0C1E4D8_9NEIS</name>
<evidence type="ECO:0000313" key="1">
    <source>
        <dbReference type="EMBL" id="KIC06829.1"/>
    </source>
</evidence>
<dbReference type="AlphaFoldDB" id="A0A0C1E4D8"/>
<reference evidence="1 2" key="1">
    <citation type="submission" date="2014-12" db="EMBL/GenBank/DDBJ databases">
        <title>Genome sequence of Morococcus cerebrosus.</title>
        <authorList>
            <person name="Shin S.-K."/>
            <person name="Yi H."/>
        </authorList>
    </citation>
    <scope>NUCLEOTIDE SEQUENCE [LARGE SCALE GENOMIC DNA]</scope>
    <source>
        <strain evidence="1 2">CIP 81.93</strain>
    </source>
</reference>
<dbReference type="Proteomes" id="UP000031390">
    <property type="component" value="Unassembled WGS sequence"/>
</dbReference>
<dbReference type="PATRIC" id="fig|1056807.3.peg.1720"/>
<gene>
    <name evidence="1" type="ORF">MCC93_17930</name>
</gene>
<proteinExistence type="predicted"/>
<dbReference type="EMBL" id="JUFZ01000083">
    <property type="protein sequence ID" value="KIC06829.1"/>
    <property type="molecule type" value="Genomic_DNA"/>
</dbReference>